<name>G8BXA6_TETPH</name>
<evidence type="ECO:0000313" key="5">
    <source>
        <dbReference type="EMBL" id="CCE64534.1"/>
    </source>
</evidence>
<reference evidence="5 6" key="1">
    <citation type="journal article" date="2011" name="Proc. Natl. Acad. Sci. U.S.A.">
        <title>Evolutionary erosion of yeast sex chromosomes by mating-type switching accidents.</title>
        <authorList>
            <person name="Gordon J.L."/>
            <person name="Armisen D."/>
            <person name="Proux-Wera E."/>
            <person name="Oheigeartaigh S.S."/>
            <person name="Byrne K.P."/>
            <person name="Wolfe K.H."/>
        </authorList>
    </citation>
    <scope>NUCLEOTIDE SEQUENCE [LARGE SCALE GENOMIC DNA]</scope>
    <source>
        <strain evidence="6">ATCC 24235 / CBS 4417 / NBRC 1672 / NRRL Y-8282 / UCD 70-5</strain>
    </source>
</reference>
<dbReference type="InterPro" id="IPR012677">
    <property type="entry name" value="Nucleotide-bd_a/b_plait_sf"/>
</dbReference>
<dbReference type="GO" id="GO:0070935">
    <property type="term" value="P:3'-UTR-mediated mRNA stabilization"/>
    <property type="evidence" value="ECO:0007669"/>
    <property type="project" value="EnsemblFungi"/>
</dbReference>
<dbReference type="InterPro" id="IPR018835">
    <property type="entry name" value="RNA-binding_domain_put"/>
</dbReference>
<feature type="region of interest" description="Disordered" evidence="3">
    <location>
        <begin position="895"/>
        <end position="945"/>
    </location>
</feature>
<feature type="region of interest" description="Disordered" evidence="3">
    <location>
        <begin position="1"/>
        <end position="29"/>
    </location>
</feature>
<dbReference type="STRING" id="1071381.G8BXA6"/>
<feature type="compositionally biased region" description="Low complexity" evidence="3">
    <location>
        <begin position="10"/>
        <end position="24"/>
    </location>
</feature>
<evidence type="ECO:0000313" key="6">
    <source>
        <dbReference type="Proteomes" id="UP000005666"/>
    </source>
</evidence>
<feature type="domain" description="RRM" evidence="4">
    <location>
        <begin position="620"/>
        <end position="693"/>
    </location>
</feature>
<dbReference type="Pfam" id="PF10567">
    <property type="entry name" value="Nab6_mRNP_bdg"/>
    <property type="match status" value="1"/>
</dbReference>
<keyword evidence="6" id="KW-1185">Reference proteome</keyword>
<feature type="compositionally biased region" description="Basic and acidic residues" evidence="3">
    <location>
        <begin position="965"/>
        <end position="983"/>
    </location>
</feature>
<dbReference type="SUPFAM" id="SSF54928">
    <property type="entry name" value="RNA-binding domain, RBD"/>
    <property type="match status" value="1"/>
</dbReference>
<sequence length="1039" mass="119275">MKSPHKKMGNNNDQAHNNNENNAAHPFQQQGGKVPFQQTIQPVMFSHRNMNPPPYNFQNRGYKHGTSENHMYSNHQGLSQLDSPINSSYSQYESHPYHSQQTPLPNPPPTPFDYAYGTTLLPSHILMNSPFVSTPNKSYLSFQASPSRGISYNRRNSNQMVFPNPPIITSPHLVGDKSERAKSDNYEKVDTLDDEKRNREVFEEESAIAYKISYQILPKGDDTYHTRSLLFENINESIDLHTFIEKFVNYGLIESVYVVPSYETHQNSVKSILLSFTSRSICLDFYNSVLQKLSEYKTQLNSENLKLSFVSLCYLQNNINKGNGKISVESQKNETDFELTSLIQYQVANFGATRSLCIEFDKRVDKIDDFIETYLPFLSSNANKRYIIESLYIVNNNGKDNEFPAHYVILSFLNISMVIEVLHYIRSKNLSKTIKNCLYVSFDRTKHAVSNSNRQSLSKKGTSDTLNTYTLESPINHNTEVDMNDIPSIYDENEIEIANKLSELEIQTHTFNLDISNYSNPHIEIRAEHLPNVSISRDPMIYANPIYQSPPSGYMENMWTTTPFLSSHIVHEEYANDRVDYNMKHYNNQLYNVPLPQTLQSQFATSAEMASKMGGGVGNRTIFIGNINPRSKTEDICNVTRGGIIQQVKYIREKNICFVIFIDPQAAAQFYANSFIDPIILHNNTLKIGWGDHPGPLPKAIELAVTAGASRNVYVSLPEFAFKDKYINDPNYKEYHNKYILPSEQQLREDFSKFGEMEQINFLKDKHCCWINFTNIRSAIKLVELVKNEDNNNFHERYKNRYKGLIIGYGKDRCGNVNKSLVSNKNSRYFRKVKKPSYNIRLQQLEEERKRNDEIKQIDNKRINLDSLGITTSPNQNIQEDETLSLAKLKLTSDTGFKNSENESDIDDSASNSSTDVELIINSPGNGFKSHRNRKPKPNNLDLGERPKVDAIVFKADGPMAPNKLSHDYHRTHNTRVDNPRSERTRKRTHKKIIPGSDVMSQYLAQVQHSTFMYAANVLNASIEEPEFYDENDIDFAKQ</sequence>
<dbReference type="InterPro" id="IPR035979">
    <property type="entry name" value="RBD_domain_sf"/>
</dbReference>
<dbReference type="GeneID" id="11534334"/>
<keyword evidence="1 2" id="KW-0694">RNA-binding</keyword>
<dbReference type="KEGG" id="tpf:TPHA_0I00270"/>
<evidence type="ECO:0000256" key="2">
    <source>
        <dbReference type="PROSITE-ProRule" id="PRU00176"/>
    </source>
</evidence>
<dbReference type="OrthoDB" id="6407164at2759"/>
<dbReference type="RefSeq" id="XP_003686968.1">
    <property type="nucleotide sequence ID" value="XM_003686920.1"/>
</dbReference>
<dbReference type="eggNOG" id="KOG0118">
    <property type="taxonomic scope" value="Eukaryota"/>
</dbReference>
<feature type="compositionally biased region" description="Basic and acidic residues" evidence="3">
    <location>
        <begin position="174"/>
        <end position="184"/>
    </location>
</feature>
<dbReference type="InterPro" id="IPR039171">
    <property type="entry name" value="Cwc2/Slt11"/>
</dbReference>
<dbReference type="EMBL" id="HE612864">
    <property type="protein sequence ID" value="CCE64534.1"/>
    <property type="molecule type" value="Genomic_DNA"/>
</dbReference>
<dbReference type="FunFam" id="3.30.70.330:FF:000400">
    <property type="entry name" value="Negative regulator of differentiation 1"/>
    <property type="match status" value="1"/>
</dbReference>
<gene>
    <name evidence="5" type="primary">TPHA0I00270</name>
    <name evidence="5" type="ordered locus">TPHA_0I00270</name>
</gene>
<dbReference type="GO" id="GO:0003730">
    <property type="term" value="F:mRNA 3'-UTR binding"/>
    <property type="evidence" value="ECO:0007669"/>
    <property type="project" value="EnsemblFungi"/>
</dbReference>
<dbReference type="InterPro" id="IPR018885">
    <property type="entry name" value="mRNA-bd_dom"/>
</dbReference>
<feature type="region of interest" description="Disordered" evidence="3">
    <location>
        <begin position="960"/>
        <end position="989"/>
    </location>
</feature>
<evidence type="ECO:0000259" key="4">
    <source>
        <dbReference type="PROSITE" id="PS50102"/>
    </source>
</evidence>
<dbReference type="PANTHER" id="PTHR14089">
    <property type="entry name" value="PRE-MRNA-SPLICING FACTOR RBM22"/>
    <property type="match status" value="1"/>
</dbReference>
<evidence type="ECO:0000256" key="3">
    <source>
        <dbReference type="SAM" id="MobiDB-lite"/>
    </source>
</evidence>
<dbReference type="InterPro" id="IPR000504">
    <property type="entry name" value="RRM_dom"/>
</dbReference>
<dbReference type="Pfam" id="PF10378">
    <property type="entry name" value="RRM"/>
    <property type="match status" value="1"/>
</dbReference>
<dbReference type="PROSITE" id="PS50102">
    <property type="entry name" value="RRM"/>
    <property type="match status" value="1"/>
</dbReference>
<organism evidence="5 6">
    <name type="scientific">Tetrapisispora phaffii (strain ATCC 24235 / CBS 4417 / NBRC 1672 / NRRL Y-8282 / UCD 70-5)</name>
    <name type="common">Yeast</name>
    <name type="synonym">Fabospora phaffii</name>
    <dbReference type="NCBI Taxonomy" id="1071381"/>
    <lineage>
        <taxon>Eukaryota</taxon>
        <taxon>Fungi</taxon>
        <taxon>Dikarya</taxon>
        <taxon>Ascomycota</taxon>
        <taxon>Saccharomycotina</taxon>
        <taxon>Saccharomycetes</taxon>
        <taxon>Saccharomycetales</taxon>
        <taxon>Saccharomycetaceae</taxon>
        <taxon>Tetrapisispora</taxon>
    </lineage>
</organism>
<evidence type="ECO:0000256" key="1">
    <source>
        <dbReference type="ARBA" id="ARBA00022884"/>
    </source>
</evidence>
<feature type="region of interest" description="Disordered" evidence="3">
    <location>
        <begin position="87"/>
        <end position="106"/>
    </location>
</feature>
<dbReference type="HOGENOM" id="CLU_276472_0_0_1"/>
<proteinExistence type="predicted"/>
<dbReference type="PANTHER" id="PTHR14089:SF10">
    <property type="entry name" value="RNA-BINDING PROTEIN NAB6"/>
    <property type="match status" value="1"/>
</dbReference>
<protein>
    <recommendedName>
        <fullName evidence="4">RRM domain-containing protein</fullName>
    </recommendedName>
</protein>
<dbReference type="OMA" id="SDVMAQY"/>
<feature type="region of interest" description="Disordered" evidence="3">
    <location>
        <begin position="162"/>
        <end position="184"/>
    </location>
</feature>
<dbReference type="AlphaFoldDB" id="G8BXA6"/>
<dbReference type="GO" id="GO:0010494">
    <property type="term" value="C:cytoplasmic stress granule"/>
    <property type="evidence" value="ECO:0007669"/>
    <property type="project" value="EnsemblFungi"/>
</dbReference>
<dbReference type="SMART" id="SM00360">
    <property type="entry name" value="RRM"/>
    <property type="match status" value="1"/>
</dbReference>
<dbReference type="GO" id="GO:1990394">
    <property type="term" value="P:cellular response to cell wall damage"/>
    <property type="evidence" value="ECO:0007669"/>
    <property type="project" value="EnsemblFungi"/>
</dbReference>
<dbReference type="Gene3D" id="3.30.70.330">
    <property type="match status" value="2"/>
</dbReference>
<feature type="compositionally biased region" description="Polar residues" evidence="3">
    <location>
        <begin position="87"/>
        <end position="101"/>
    </location>
</feature>
<accession>G8BXA6</accession>
<dbReference type="Proteomes" id="UP000005666">
    <property type="component" value="Chromosome 9"/>
</dbReference>